<dbReference type="InterPro" id="IPR003669">
    <property type="entry name" value="Thymidylate_synthase_ThyX"/>
</dbReference>
<accession>A0A402CV16</accession>
<dbReference type="SUPFAM" id="SSF69796">
    <property type="entry name" value="Thymidylate synthase-complementing protein Thy1"/>
    <property type="match status" value="2"/>
</dbReference>
<dbReference type="Pfam" id="PF02511">
    <property type="entry name" value="Thy1"/>
    <property type="match status" value="2"/>
</dbReference>
<dbReference type="OrthoDB" id="9780625at2"/>
<name>A0A402CV16_9BACT</name>
<dbReference type="PROSITE" id="PS51331">
    <property type="entry name" value="THYX"/>
    <property type="match status" value="2"/>
</dbReference>
<dbReference type="Proteomes" id="UP000287394">
    <property type="component" value="Chromosome"/>
</dbReference>
<dbReference type="PANTHER" id="PTHR34934">
    <property type="entry name" value="FLAVIN-DEPENDENT THYMIDYLATE SYNTHASE"/>
    <property type="match status" value="1"/>
</dbReference>
<sequence length="515" mass="56992">MTEIFSPEERAALTPYVTNMDGSIFALRNLPEEVVAVLFAYYSRSKDSLRRNLLKLLQEGDLDLTGAGGAAPALDETDGDALAAARQKARTFHEKWVVGYGHSSVAEHGCVHLAIEDVSIIASKLIEDGRLASYTEKSTRYVAFDIHKMYVPPALSQHPELAEEYRGTLAALLSAYSGWTDDIVAQIKSRVPKTEKQTDRGYDSACRASAFDILRYLLPAATYTNIGLTLNARSLETLITKLLSQPLPEGRAIGERLKSEAQHIVPTLLKYADHSAYREETEKSVAAIAAELGFDTLEQAPLRSGVTLIDADPDADDRLVAAILYGAVDAPMSQVLPKVKSLDQETKERIVDVYLKGRGKHDAPGRALERIDCTVEITMDYGAYRDVQRHRIATQTTQALSPALGYETPPEITRFGYADQYDALMGRAAATYARMVAAGLVDEAQYILPLGTRVRALFTWNLRSVTHFVELRSARQGHPSYRKIAQQVYTAVAEAYPLVARYLRPNMNEYALTRD</sequence>
<gene>
    <name evidence="1" type="ORF">CCAX7_23370</name>
</gene>
<dbReference type="RefSeq" id="WP_119321253.1">
    <property type="nucleotide sequence ID" value="NZ_AP025739.1"/>
</dbReference>
<organism evidence="1 2">
    <name type="scientific">Capsulimonas corticalis</name>
    <dbReference type="NCBI Taxonomy" id="2219043"/>
    <lineage>
        <taxon>Bacteria</taxon>
        <taxon>Bacillati</taxon>
        <taxon>Armatimonadota</taxon>
        <taxon>Armatimonadia</taxon>
        <taxon>Capsulimonadales</taxon>
        <taxon>Capsulimonadaceae</taxon>
        <taxon>Capsulimonas</taxon>
    </lineage>
</organism>
<dbReference type="PANTHER" id="PTHR34934:SF1">
    <property type="entry name" value="FLAVIN-DEPENDENT THYMIDYLATE SYNTHASE"/>
    <property type="match status" value="1"/>
</dbReference>
<dbReference type="InterPro" id="IPR036098">
    <property type="entry name" value="Thymidylate_synthase_ThyX_sf"/>
</dbReference>
<proteinExistence type="predicted"/>
<keyword evidence="2" id="KW-1185">Reference proteome</keyword>
<dbReference type="CDD" id="cd20175">
    <property type="entry name" value="ThyX"/>
    <property type="match status" value="2"/>
</dbReference>
<dbReference type="EMBL" id="AP025739">
    <property type="protein sequence ID" value="BDI30286.1"/>
    <property type="molecule type" value="Genomic_DNA"/>
</dbReference>
<evidence type="ECO:0000313" key="2">
    <source>
        <dbReference type="Proteomes" id="UP000287394"/>
    </source>
</evidence>
<dbReference type="Gene3D" id="3.30.1360.170">
    <property type="match status" value="2"/>
</dbReference>
<dbReference type="KEGG" id="ccot:CCAX7_23370"/>
<protein>
    <submittedName>
        <fullName evidence="1">Thymidylate synthase</fullName>
    </submittedName>
</protein>
<reference evidence="1 2" key="1">
    <citation type="journal article" date="2019" name="Int. J. Syst. Evol. Microbiol.">
        <title>Capsulimonas corticalis gen. nov., sp. nov., an aerobic capsulated bacterium, of a novel bacterial order, Capsulimonadales ord. nov., of the class Armatimonadia of the phylum Armatimonadetes.</title>
        <authorList>
            <person name="Li J."/>
            <person name="Kudo C."/>
            <person name="Tonouchi A."/>
        </authorList>
    </citation>
    <scope>NUCLEOTIDE SEQUENCE [LARGE SCALE GENOMIC DNA]</scope>
    <source>
        <strain evidence="1 2">AX-7</strain>
    </source>
</reference>
<dbReference type="GO" id="GO:0006231">
    <property type="term" value="P:dTMP biosynthetic process"/>
    <property type="evidence" value="ECO:0007669"/>
    <property type="project" value="InterPro"/>
</dbReference>
<evidence type="ECO:0000313" key="1">
    <source>
        <dbReference type="EMBL" id="BDI30286.1"/>
    </source>
</evidence>
<dbReference type="GO" id="GO:0004799">
    <property type="term" value="F:thymidylate synthase activity"/>
    <property type="evidence" value="ECO:0007669"/>
    <property type="project" value="TreeGrafter"/>
</dbReference>
<dbReference type="GO" id="GO:0050660">
    <property type="term" value="F:flavin adenine dinucleotide binding"/>
    <property type="evidence" value="ECO:0007669"/>
    <property type="project" value="InterPro"/>
</dbReference>
<dbReference type="GO" id="GO:0070402">
    <property type="term" value="F:NADPH binding"/>
    <property type="evidence" value="ECO:0007669"/>
    <property type="project" value="TreeGrafter"/>
</dbReference>
<dbReference type="AlphaFoldDB" id="A0A402CV16"/>
<dbReference type="GO" id="GO:0050797">
    <property type="term" value="F:thymidylate synthase (FAD) activity"/>
    <property type="evidence" value="ECO:0007669"/>
    <property type="project" value="InterPro"/>
</dbReference>